<dbReference type="Proteomes" id="UP000479190">
    <property type="component" value="Unassembled WGS sequence"/>
</dbReference>
<sequence length="125" mass="14299">MTTLLNDDETYEKIDHNPFESLQTRTKLLLKEVNVECDRNLSVFQLSLSDTSLARAYGLPKIHKKDVPLRPIISLVGSQRMFSPRFFTKNCHLSSNHQLPTSTTASTSRVRSPTFQFQQIMCSSH</sequence>
<gene>
    <name evidence="1" type="ORF">TBRA_LOCUS2202</name>
</gene>
<reference evidence="1 2" key="1">
    <citation type="submission" date="2020-02" db="EMBL/GenBank/DDBJ databases">
        <authorList>
            <person name="Ferguson B K."/>
        </authorList>
    </citation>
    <scope>NUCLEOTIDE SEQUENCE [LARGE SCALE GENOMIC DNA]</scope>
</reference>
<keyword evidence="2" id="KW-1185">Reference proteome</keyword>
<organism evidence="1 2">
    <name type="scientific">Trichogramma brassicae</name>
    <dbReference type="NCBI Taxonomy" id="86971"/>
    <lineage>
        <taxon>Eukaryota</taxon>
        <taxon>Metazoa</taxon>
        <taxon>Ecdysozoa</taxon>
        <taxon>Arthropoda</taxon>
        <taxon>Hexapoda</taxon>
        <taxon>Insecta</taxon>
        <taxon>Pterygota</taxon>
        <taxon>Neoptera</taxon>
        <taxon>Endopterygota</taxon>
        <taxon>Hymenoptera</taxon>
        <taxon>Apocrita</taxon>
        <taxon>Proctotrupomorpha</taxon>
        <taxon>Chalcidoidea</taxon>
        <taxon>Trichogrammatidae</taxon>
        <taxon>Trichogramma</taxon>
    </lineage>
</organism>
<dbReference type="EMBL" id="CADCXV010000441">
    <property type="protein sequence ID" value="CAB0030193.1"/>
    <property type="molecule type" value="Genomic_DNA"/>
</dbReference>
<protein>
    <submittedName>
        <fullName evidence="1">Uncharacterized protein</fullName>
    </submittedName>
</protein>
<dbReference type="OrthoDB" id="10060112at2759"/>
<accession>A0A6H5I0W7</accession>
<proteinExistence type="predicted"/>
<evidence type="ECO:0000313" key="1">
    <source>
        <dbReference type="EMBL" id="CAB0030193.1"/>
    </source>
</evidence>
<name>A0A6H5I0W7_9HYME</name>
<evidence type="ECO:0000313" key="2">
    <source>
        <dbReference type="Proteomes" id="UP000479190"/>
    </source>
</evidence>
<dbReference type="AlphaFoldDB" id="A0A6H5I0W7"/>